<evidence type="ECO:0000313" key="2">
    <source>
        <dbReference type="Proteomes" id="UP000535705"/>
    </source>
</evidence>
<accession>A0A7L2PCL7</accession>
<dbReference type="EMBL" id="VWYP01029266">
    <property type="protein sequence ID" value="NXR82313.1"/>
    <property type="molecule type" value="Genomic_DNA"/>
</dbReference>
<reference evidence="1 2" key="1">
    <citation type="submission" date="2019-09" db="EMBL/GenBank/DDBJ databases">
        <title>Bird 10,000 Genomes (B10K) Project - Family phase.</title>
        <authorList>
            <person name="Zhang G."/>
        </authorList>
    </citation>
    <scope>NUCLEOTIDE SEQUENCE [LARGE SCALE GENOMIC DNA]</scope>
    <source>
        <strain evidence="1">B10K-DU-002-42</strain>
        <tissue evidence="1">Muscle</tissue>
    </source>
</reference>
<dbReference type="InterPro" id="IPR018154">
    <property type="entry name" value="TLV/ENV_coat_polyprotein"/>
</dbReference>
<keyword evidence="2" id="KW-1185">Reference proteome</keyword>
<organism evidence="1 2">
    <name type="scientific">Pycnonotus jocosus</name>
    <name type="common">Red-whiskered bulbul</name>
    <name type="synonym">Lanius jocosus</name>
    <dbReference type="NCBI Taxonomy" id="182897"/>
    <lineage>
        <taxon>Eukaryota</taxon>
        <taxon>Metazoa</taxon>
        <taxon>Chordata</taxon>
        <taxon>Craniata</taxon>
        <taxon>Vertebrata</taxon>
        <taxon>Euteleostomi</taxon>
        <taxon>Archelosauria</taxon>
        <taxon>Archosauria</taxon>
        <taxon>Dinosauria</taxon>
        <taxon>Saurischia</taxon>
        <taxon>Theropoda</taxon>
        <taxon>Coelurosauria</taxon>
        <taxon>Aves</taxon>
        <taxon>Neognathae</taxon>
        <taxon>Neoaves</taxon>
        <taxon>Telluraves</taxon>
        <taxon>Australaves</taxon>
        <taxon>Passeriformes</taxon>
        <taxon>Sylvioidea</taxon>
        <taxon>Pycnonotidae</taxon>
        <taxon>Pycnonotus</taxon>
    </lineage>
</organism>
<feature type="non-terminal residue" evidence="1">
    <location>
        <position position="81"/>
    </location>
</feature>
<dbReference type="Pfam" id="PF00429">
    <property type="entry name" value="TLV_coat"/>
    <property type="match status" value="1"/>
</dbReference>
<evidence type="ECO:0000313" key="1">
    <source>
        <dbReference type="EMBL" id="NXR82313.1"/>
    </source>
</evidence>
<protein>
    <submittedName>
        <fullName evidence="1">ENV2 protein</fullName>
    </submittedName>
</protein>
<dbReference type="AlphaFoldDB" id="A0A7L2PCL7"/>
<proteinExistence type="predicted"/>
<dbReference type="Proteomes" id="UP000535705">
    <property type="component" value="Unassembled WGS sequence"/>
</dbReference>
<dbReference type="OrthoDB" id="9306952at2759"/>
<comment type="caution">
    <text evidence="1">The sequence shown here is derived from an EMBL/GenBank/DDBJ whole genome shotgun (WGS) entry which is preliminary data.</text>
</comment>
<gene>
    <name evidence="1" type="primary">Fv4_0</name>
    <name evidence="1" type="ORF">PYCJOC_R14999</name>
</gene>
<sequence length="81" mass="9186">NNRTKYTPGIHGISNKTNPQLTKECWLCFNMRPPFYETISVPWEAECVNGTNPAQCLWRKGKDTTIGLTLSQITGKRRCIG</sequence>
<name>A0A7L2PCL7_PYCJO</name>
<feature type="non-terminal residue" evidence="1">
    <location>
        <position position="1"/>
    </location>
</feature>